<feature type="repeat" description="RCC1" evidence="1">
    <location>
        <begin position="435"/>
        <end position="500"/>
    </location>
</feature>
<dbReference type="InterPro" id="IPR009091">
    <property type="entry name" value="RCC1/BLIP-II"/>
</dbReference>
<accession>A0AAJ0FT86</accession>
<dbReference type="AlphaFoldDB" id="A0AAJ0FT86"/>
<dbReference type="PANTHER" id="PTHR47563:SF1">
    <property type="entry name" value="PROTEIN FMP25, MITOCHONDRIAL"/>
    <property type="match status" value="1"/>
</dbReference>
<organism evidence="3 4">
    <name type="scientific">Conoideocrella luteorostrata</name>
    <dbReference type="NCBI Taxonomy" id="1105319"/>
    <lineage>
        <taxon>Eukaryota</taxon>
        <taxon>Fungi</taxon>
        <taxon>Dikarya</taxon>
        <taxon>Ascomycota</taxon>
        <taxon>Pezizomycotina</taxon>
        <taxon>Sordariomycetes</taxon>
        <taxon>Hypocreomycetidae</taxon>
        <taxon>Hypocreales</taxon>
        <taxon>Clavicipitaceae</taxon>
        <taxon>Conoideocrella</taxon>
    </lineage>
</organism>
<proteinExistence type="predicted"/>
<feature type="region of interest" description="Disordered" evidence="2">
    <location>
        <begin position="79"/>
        <end position="106"/>
    </location>
</feature>
<dbReference type="PROSITE" id="PS50012">
    <property type="entry name" value="RCC1_3"/>
    <property type="match status" value="4"/>
</dbReference>
<feature type="repeat" description="RCC1" evidence="1">
    <location>
        <begin position="287"/>
        <end position="350"/>
    </location>
</feature>
<dbReference type="InterPro" id="IPR053245">
    <property type="entry name" value="MitoProcess-Associated"/>
</dbReference>
<dbReference type="Pfam" id="PF13540">
    <property type="entry name" value="RCC1_2"/>
    <property type="match status" value="1"/>
</dbReference>
<dbReference type="GO" id="GO:0034551">
    <property type="term" value="P:mitochondrial respiratory chain complex III assembly"/>
    <property type="evidence" value="ECO:0007669"/>
    <property type="project" value="TreeGrafter"/>
</dbReference>
<dbReference type="PRINTS" id="PR00633">
    <property type="entry name" value="RCCNDNSATION"/>
</dbReference>
<dbReference type="InterPro" id="IPR000408">
    <property type="entry name" value="Reg_chr_condens"/>
</dbReference>
<dbReference type="EMBL" id="JASWJB010000402">
    <property type="protein sequence ID" value="KAK2590744.1"/>
    <property type="molecule type" value="Genomic_DNA"/>
</dbReference>
<dbReference type="Gene3D" id="2.130.10.30">
    <property type="entry name" value="Regulator of chromosome condensation 1/beta-lactamase-inhibitor protein II"/>
    <property type="match status" value="1"/>
</dbReference>
<sequence length="605" mass="65615">MNPSRVAVRRAGRLRLSPQQQLFFASHRQWTRRSSNGRREHAHRQGASPLNQAAIYVGVFGLAAASAYYYPTIKESLSAPEMPAEPSKAQPKFEKARKKPVSKEDNRDIISSQHLQVKSSWEHPGVYAWGSNEGKVIDSSSNEKYIKLPRRIPFFNDQVLRDLKLTQSFGAAINEKGDLVQWGLGFSKDDPTPSTTLRGKDLIKVQVSTDRIIALSRNGDVYSVPSSKEDLEGGVKQKQSSSWSLWSSRSKEAVNFRSLTPSGLAWGEKVSDISSGLEHCLILTSKGRVFTAASSATAYPSKGQMGIAGLTWGTRPEGPYDQPQELKSLQGFEAKAVAAGEYHSVILDKLGRVFSFGDNTFGQLGFETDTGLPYATTPLMVSIDKLYASSGMVTKVTSIMAGGANTFFTVDADAPTTAAESRAMVPAKRMPATVSDLWVCGQGVMGTLGTGKWTHVSTGPTKVKALSSLFEFDEKANKNMPIKLKNLSVGSTHCAAVMDNVTKTNASNNASENETNWGADILFWGGNEHYQLGTGKRTNINSPTYIGPLDGGVGDADKGRKGEIHRLCLTPKQTVRIGEGGKGRKVTLEQKVECGKYVTGVYSAV</sequence>
<evidence type="ECO:0000313" key="4">
    <source>
        <dbReference type="Proteomes" id="UP001251528"/>
    </source>
</evidence>
<evidence type="ECO:0000256" key="1">
    <source>
        <dbReference type="PROSITE-ProRule" id="PRU00235"/>
    </source>
</evidence>
<evidence type="ECO:0000256" key="2">
    <source>
        <dbReference type="SAM" id="MobiDB-lite"/>
    </source>
</evidence>
<dbReference type="PANTHER" id="PTHR47563">
    <property type="entry name" value="PROTEIN FMP25, MITOCHONDRIAL"/>
    <property type="match status" value="1"/>
</dbReference>
<reference evidence="3" key="1">
    <citation type="submission" date="2023-06" db="EMBL/GenBank/DDBJ databases">
        <title>Conoideocrella luteorostrata (Hypocreales: Clavicipitaceae), a potential biocontrol fungus for elongate hemlock scale in United States Christmas tree production areas.</title>
        <authorList>
            <person name="Barrett H."/>
            <person name="Lovett B."/>
            <person name="Macias A.M."/>
            <person name="Stajich J.E."/>
            <person name="Kasson M.T."/>
        </authorList>
    </citation>
    <scope>NUCLEOTIDE SEQUENCE</scope>
    <source>
        <strain evidence="3">ARSEF 14590</strain>
    </source>
</reference>
<feature type="repeat" description="RCC1" evidence="1">
    <location>
        <begin position="351"/>
        <end position="412"/>
    </location>
</feature>
<dbReference type="SUPFAM" id="SSF50985">
    <property type="entry name" value="RCC1/BLIP-II"/>
    <property type="match status" value="1"/>
</dbReference>
<protein>
    <submittedName>
        <fullName evidence="3">Uncharacterized protein</fullName>
    </submittedName>
</protein>
<feature type="repeat" description="RCC1" evidence="1">
    <location>
        <begin position="519"/>
        <end position="572"/>
    </location>
</feature>
<keyword evidence="4" id="KW-1185">Reference proteome</keyword>
<gene>
    <name evidence="3" type="ORF">QQS21_011576</name>
</gene>
<name>A0AAJ0FT86_9HYPO</name>
<dbReference type="GO" id="GO:0005743">
    <property type="term" value="C:mitochondrial inner membrane"/>
    <property type="evidence" value="ECO:0007669"/>
    <property type="project" value="TreeGrafter"/>
</dbReference>
<comment type="caution">
    <text evidence="3">The sequence shown here is derived from an EMBL/GenBank/DDBJ whole genome shotgun (WGS) entry which is preliminary data.</text>
</comment>
<evidence type="ECO:0000313" key="3">
    <source>
        <dbReference type="EMBL" id="KAK2590744.1"/>
    </source>
</evidence>
<dbReference type="Proteomes" id="UP001251528">
    <property type="component" value="Unassembled WGS sequence"/>
</dbReference>